<keyword evidence="2" id="KW-1185">Reference proteome</keyword>
<dbReference type="RefSeq" id="WP_237230165.1">
    <property type="nucleotide sequence ID" value="NZ_JAKKDV010000001.1"/>
</dbReference>
<name>A0ABS9IFK9_9FLAO</name>
<accession>A0ABS9IFK9</accession>
<proteinExistence type="predicted"/>
<sequence>MKNTILTLCAVLVLTCCSSKNDKLSVESIAKNTCECFSNQNSESIDEKMKPCLSDLINQNQHEIHKAFYSNKSLEDAVSKHMMDAMIYMVHNCDQYYHELDMMFTNIYPETSFENVEEDINLLTDSITGIAEIDSIKLGLIHQKISLLTKSRKLDDALDEIDYLSKNYSPSETYFIKMYIYRLQEKYHESLNEIDKAVNEGNVEYVFYAELIKRKKNDT</sequence>
<dbReference type="EMBL" id="JAKKDV010000001">
    <property type="protein sequence ID" value="MCF7559561.1"/>
    <property type="molecule type" value="Genomic_DNA"/>
</dbReference>
<evidence type="ECO:0008006" key="3">
    <source>
        <dbReference type="Google" id="ProtNLM"/>
    </source>
</evidence>
<comment type="caution">
    <text evidence="1">The sequence shown here is derived from an EMBL/GenBank/DDBJ whole genome shotgun (WGS) entry which is preliminary data.</text>
</comment>
<evidence type="ECO:0000313" key="1">
    <source>
        <dbReference type="EMBL" id="MCF7559561.1"/>
    </source>
</evidence>
<dbReference type="Proteomes" id="UP001200022">
    <property type="component" value="Unassembled WGS sequence"/>
</dbReference>
<gene>
    <name evidence="1" type="ORF">L3X39_02850</name>
</gene>
<organism evidence="1 2">
    <name type="scientific">Flaviramulus multivorans</name>
    <dbReference type="NCBI Taxonomy" id="1304750"/>
    <lineage>
        <taxon>Bacteria</taxon>
        <taxon>Pseudomonadati</taxon>
        <taxon>Bacteroidota</taxon>
        <taxon>Flavobacteriia</taxon>
        <taxon>Flavobacteriales</taxon>
        <taxon>Flavobacteriaceae</taxon>
        <taxon>Flaviramulus</taxon>
    </lineage>
</organism>
<evidence type="ECO:0000313" key="2">
    <source>
        <dbReference type="Proteomes" id="UP001200022"/>
    </source>
</evidence>
<reference evidence="1 2" key="1">
    <citation type="submission" date="2022-01" db="EMBL/GenBank/DDBJ databases">
        <title>Draft genome sequence of Sabulilitoribacter multivorans KCTC 32326.</title>
        <authorList>
            <person name="Oh J.-S."/>
        </authorList>
    </citation>
    <scope>NUCLEOTIDE SEQUENCE [LARGE SCALE GENOMIC DNA]</scope>
    <source>
        <strain evidence="1 2">M-M16</strain>
    </source>
</reference>
<protein>
    <recommendedName>
        <fullName evidence="3">Lipoprotein</fullName>
    </recommendedName>
</protein>